<dbReference type="Proteomes" id="UP000078503">
    <property type="component" value="Unassembled WGS sequence"/>
</dbReference>
<evidence type="ECO:0000313" key="2">
    <source>
        <dbReference type="EMBL" id="OAN11446.1"/>
    </source>
</evidence>
<dbReference type="RefSeq" id="WP_068336260.1">
    <property type="nucleotide sequence ID" value="NZ_LVHF01000033.1"/>
</dbReference>
<evidence type="ECO:0000313" key="3">
    <source>
        <dbReference type="Proteomes" id="UP000078503"/>
    </source>
</evidence>
<reference evidence="2 3" key="1">
    <citation type="submission" date="2016-03" db="EMBL/GenBank/DDBJ databases">
        <title>Photobacterium proteolyticum sp. nov. a protease producing bacterium isolated from ocean sediments of Laizhou Bay.</title>
        <authorList>
            <person name="Li Y."/>
        </authorList>
    </citation>
    <scope>NUCLEOTIDE SEQUENCE [LARGE SCALE GENOMIC DNA]</scope>
    <source>
        <strain evidence="2 3">R-40508</strain>
    </source>
</reference>
<dbReference type="OrthoDB" id="5829428at2"/>
<keyword evidence="1" id="KW-0175">Coiled coil</keyword>
<proteinExistence type="predicted"/>
<dbReference type="EMBL" id="LVHF01000033">
    <property type="protein sequence ID" value="OAN11446.1"/>
    <property type="molecule type" value="Genomic_DNA"/>
</dbReference>
<keyword evidence="3" id="KW-1185">Reference proteome</keyword>
<accession>A0A178K2W3</accession>
<comment type="caution">
    <text evidence="2">The sequence shown here is derived from an EMBL/GenBank/DDBJ whole genome shotgun (WGS) entry which is preliminary data.</text>
</comment>
<evidence type="ECO:0000256" key="1">
    <source>
        <dbReference type="SAM" id="Coils"/>
    </source>
</evidence>
<organism evidence="2 3">
    <name type="scientific">Photobacterium jeanii</name>
    <dbReference type="NCBI Taxonomy" id="858640"/>
    <lineage>
        <taxon>Bacteria</taxon>
        <taxon>Pseudomonadati</taxon>
        <taxon>Pseudomonadota</taxon>
        <taxon>Gammaproteobacteria</taxon>
        <taxon>Vibrionales</taxon>
        <taxon>Vibrionaceae</taxon>
        <taxon>Photobacterium</taxon>
    </lineage>
</organism>
<feature type="coiled-coil region" evidence="1">
    <location>
        <begin position="66"/>
        <end position="100"/>
    </location>
</feature>
<dbReference type="AlphaFoldDB" id="A0A178K2W3"/>
<name>A0A178K2W3_9GAMM</name>
<gene>
    <name evidence="2" type="ORF">A3K86_21125</name>
</gene>
<sequence length="142" mass="16245">MKVAMSPSMSIFDYQQASTKGFAAQNAKVQVKPIFENQESTPKPIDHNKNLHEQIEATTAKVIKAMTQDENRKDELQKLKKQLSDKAEELVKQIKNLSKFDNEASKNLKESFQSQLIEVQGQLTKVIEEERKILEREAQSRG</sequence>
<protein>
    <submittedName>
        <fullName evidence="2">Uncharacterized protein</fullName>
    </submittedName>
</protein>